<protein>
    <submittedName>
        <fullName evidence="1">Uncharacterized protein</fullName>
    </submittedName>
</protein>
<organism evidence="1 2">
    <name type="scientific">Salinicoccus roseus</name>
    <dbReference type="NCBI Taxonomy" id="45670"/>
    <lineage>
        <taxon>Bacteria</taxon>
        <taxon>Bacillati</taxon>
        <taxon>Bacillota</taxon>
        <taxon>Bacilli</taxon>
        <taxon>Bacillales</taxon>
        <taxon>Staphylococcaceae</taxon>
        <taxon>Salinicoccus</taxon>
    </lineage>
</organism>
<dbReference type="Proteomes" id="UP000216682">
    <property type="component" value="Unassembled WGS sequence"/>
</dbReference>
<evidence type="ECO:0000313" key="1">
    <source>
        <dbReference type="EMBL" id="OZT77113.1"/>
    </source>
</evidence>
<dbReference type="EMBL" id="NPEZ01000003">
    <property type="protein sequence ID" value="OZT77113.1"/>
    <property type="molecule type" value="Genomic_DNA"/>
</dbReference>
<dbReference type="AlphaFoldDB" id="A0A265E6B6"/>
<reference evidence="1 2" key="1">
    <citation type="submission" date="2017-07" db="EMBL/GenBank/DDBJ databases">
        <title>Shotgun whole genome sequences of three halophilic bacterial isolates.</title>
        <authorList>
            <person name="Pozzo T."/>
            <person name="Higdon S.M."/>
            <person name="Quillaguaman J."/>
        </authorList>
    </citation>
    <scope>NUCLEOTIDE SEQUENCE [LARGE SCALE GENOMIC DNA]</scope>
    <source>
        <strain evidence="1 2">BU-1</strain>
    </source>
</reference>
<comment type="caution">
    <text evidence="1">The sequence shown here is derived from an EMBL/GenBank/DDBJ whole genome shotgun (WGS) entry which is preliminary data.</text>
</comment>
<sequence>MSVKVTGVEQMMKEIEYRFGKNAMRERVGQAIMPGAKKVHRNMARSMESFKDTGASIEEMQISSVQTNGGKIIVHIYWEGPKQRYRLIHLNERGYTRGGKRYKPRGQGAIARALRQSEQDYFETVKRGLSQ</sequence>
<gene>
    <name evidence="1" type="ORF">CFN03_08535</name>
</gene>
<accession>A0A265E6B6</accession>
<evidence type="ECO:0000313" key="2">
    <source>
        <dbReference type="Proteomes" id="UP000216682"/>
    </source>
</evidence>
<name>A0A265E6B6_9STAP</name>
<proteinExistence type="predicted"/>
<dbReference type="RefSeq" id="WP_094906636.1">
    <property type="nucleotide sequence ID" value="NZ_NPEZ01000003.1"/>
</dbReference>